<evidence type="ECO:0000256" key="3">
    <source>
        <dbReference type="ARBA" id="ARBA00023163"/>
    </source>
</evidence>
<dbReference type="Pfam" id="PF09339">
    <property type="entry name" value="HTH_IclR"/>
    <property type="match status" value="1"/>
</dbReference>
<proteinExistence type="predicted"/>
<dbReference type="PROSITE" id="PS51078">
    <property type="entry name" value="ICLR_ED"/>
    <property type="match status" value="1"/>
</dbReference>
<evidence type="ECO:0000259" key="5">
    <source>
        <dbReference type="PROSITE" id="PS51078"/>
    </source>
</evidence>
<reference evidence="6 7" key="1">
    <citation type="journal article" date="2024" name="Front. Plant Sci.">
        <title>Comprehensive phenomic and genomic studies of the species, Pectobacterium cacticida and proposal for reclassification as Alcorniella cacticida comb. nov.</title>
        <authorList>
            <person name="Jonca J."/>
            <person name="Pirhonen M."/>
            <person name="Waleron M.M."/>
            <person name="Gawor J."/>
            <person name="Mrozik A."/>
            <person name="Smoktunowicz M."/>
            <person name="Waleron K."/>
            <person name="Waleron M."/>
        </authorList>
    </citation>
    <scope>NUCLEOTIDE SEQUENCE [LARGE SCALE GENOMIC DNA]</scope>
    <source>
        <strain evidence="6 7">DPMP6</strain>
    </source>
</reference>
<dbReference type="SUPFAM" id="SSF46785">
    <property type="entry name" value="Winged helix' DNA-binding domain"/>
    <property type="match status" value="1"/>
</dbReference>
<dbReference type="PANTHER" id="PTHR30136:SF7">
    <property type="entry name" value="HTH-TYPE TRANSCRIPTIONAL REGULATOR KDGR-RELATED"/>
    <property type="match status" value="1"/>
</dbReference>
<organism evidence="6 7">
    <name type="scientific">Pectobacterium cacticida</name>
    <dbReference type="NCBI Taxonomy" id="69221"/>
    <lineage>
        <taxon>Bacteria</taxon>
        <taxon>Pseudomonadati</taxon>
        <taxon>Pseudomonadota</taxon>
        <taxon>Gammaproteobacteria</taxon>
        <taxon>Enterobacterales</taxon>
        <taxon>Pectobacteriaceae</taxon>
        <taxon>Pectobacterium</taxon>
    </lineage>
</organism>
<dbReference type="InterPro" id="IPR050707">
    <property type="entry name" value="HTH_MetabolicPath_Reg"/>
</dbReference>
<dbReference type="EMBL" id="CP125967">
    <property type="protein sequence ID" value="WWO39485.1"/>
    <property type="molecule type" value="Genomic_DNA"/>
</dbReference>
<dbReference type="Gene3D" id="3.30.450.40">
    <property type="match status" value="1"/>
</dbReference>
<name>A0ABZ2GF64_9GAMM</name>
<protein>
    <submittedName>
        <fullName evidence="6">IclR family transcriptional regulator</fullName>
    </submittedName>
</protein>
<dbReference type="InterPro" id="IPR036388">
    <property type="entry name" value="WH-like_DNA-bd_sf"/>
</dbReference>
<dbReference type="InterPro" id="IPR005471">
    <property type="entry name" value="Tscrpt_reg_IclR_N"/>
</dbReference>
<evidence type="ECO:0000313" key="6">
    <source>
        <dbReference type="EMBL" id="WWO39485.1"/>
    </source>
</evidence>
<keyword evidence="7" id="KW-1185">Reference proteome</keyword>
<dbReference type="InterPro" id="IPR014757">
    <property type="entry name" value="Tscrpt_reg_IclR_C"/>
</dbReference>
<dbReference type="Pfam" id="PF01614">
    <property type="entry name" value="IclR_C"/>
    <property type="match status" value="1"/>
</dbReference>
<sequence length="261" mass="29395">MPIIQSVERALRILDLFDEYNVEIKITDISTQIGLHKSTLHSLLKTLQVAGYIDQNKENGKYRLGMKLVERGNLVVNSIDIREKARSYLLDLASQTGQTTHLALLDGKEAVYIDKVEGKLAVITFSRIGRRLPLHSTAIGKVLMAFSSEDEVNALLQDYDFTRQTSNTLVDKEAYLKELASVRQQGYAIDNQENEQGVRCISVPIWNHARRIIAAISMSTLTNRVSDDDIKDYILLLKAASQALSQQLGYEGWKEERALAE</sequence>
<evidence type="ECO:0000256" key="2">
    <source>
        <dbReference type="ARBA" id="ARBA00023125"/>
    </source>
</evidence>
<gene>
    <name evidence="6" type="ORF">QNA12_05645</name>
</gene>
<feature type="domain" description="IclR-ED" evidence="5">
    <location>
        <begin position="67"/>
        <end position="250"/>
    </location>
</feature>
<dbReference type="PROSITE" id="PS51077">
    <property type="entry name" value="HTH_ICLR"/>
    <property type="match status" value="1"/>
</dbReference>
<evidence type="ECO:0000259" key="4">
    <source>
        <dbReference type="PROSITE" id="PS51077"/>
    </source>
</evidence>
<keyword evidence="3" id="KW-0804">Transcription</keyword>
<dbReference type="Proteomes" id="UP001379444">
    <property type="component" value="Chromosome"/>
</dbReference>
<keyword evidence="2" id="KW-0238">DNA-binding</keyword>
<dbReference type="RefSeq" id="WP_264496528.1">
    <property type="nucleotide sequence ID" value="NZ_CP109947.1"/>
</dbReference>
<dbReference type="Gene3D" id="1.10.10.10">
    <property type="entry name" value="Winged helix-like DNA-binding domain superfamily/Winged helix DNA-binding domain"/>
    <property type="match status" value="1"/>
</dbReference>
<keyword evidence="1" id="KW-0805">Transcription regulation</keyword>
<dbReference type="PANTHER" id="PTHR30136">
    <property type="entry name" value="HELIX-TURN-HELIX TRANSCRIPTIONAL REGULATOR, ICLR FAMILY"/>
    <property type="match status" value="1"/>
</dbReference>
<accession>A0ABZ2GF64</accession>
<evidence type="ECO:0000313" key="7">
    <source>
        <dbReference type="Proteomes" id="UP001379444"/>
    </source>
</evidence>
<dbReference type="SMART" id="SM00346">
    <property type="entry name" value="HTH_ICLR"/>
    <property type="match status" value="1"/>
</dbReference>
<dbReference type="InterPro" id="IPR036390">
    <property type="entry name" value="WH_DNA-bd_sf"/>
</dbReference>
<feature type="domain" description="HTH iclR-type" evidence="4">
    <location>
        <begin position="4"/>
        <end position="66"/>
    </location>
</feature>
<dbReference type="SUPFAM" id="SSF55781">
    <property type="entry name" value="GAF domain-like"/>
    <property type="match status" value="1"/>
</dbReference>
<evidence type="ECO:0000256" key="1">
    <source>
        <dbReference type="ARBA" id="ARBA00023015"/>
    </source>
</evidence>
<dbReference type="InterPro" id="IPR029016">
    <property type="entry name" value="GAF-like_dom_sf"/>
</dbReference>